<evidence type="ECO:0000313" key="6">
    <source>
        <dbReference type="Proteomes" id="UP000198860"/>
    </source>
</evidence>
<organism evidence="5 6">
    <name type="scientific">Halobacillus aidingensis</name>
    <dbReference type="NCBI Taxonomy" id="240303"/>
    <lineage>
        <taxon>Bacteria</taxon>
        <taxon>Bacillati</taxon>
        <taxon>Bacillota</taxon>
        <taxon>Bacilli</taxon>
        <taxon>Bacillales</taxon>
        <taxon>Bacillaceae</taxon>
        <taxon>Halobacillus</taxon>
    </lineage>
</organism>
<dbReference type="SUPFAM" id="SSF48498">
    <property type="entry name" value="Tetracyclin repressor-like, C-terminal domain"/>
    <property type="match status" value="1"/>
</dbReference>
<proteinExistence type="predicted"/>
<dbReference type="PROSITE" id="PS50977">
    <property type="entry name" value="HTH_TETR_2"/>
    <property type="match status" value="1"/>
</dbReference>
<dbReference type="PANTHER" id="PTHR43479">
    <property type="entry name" value="ACREF/ENVCD OPERON REPRESSOR-RELATED"/>
    <property type="match status" value="1"/>
</dbReference>
<dbReference type="InterPro" id="IPR009057">
    <property type="entry name" value="Homeodomain-like_sf"/>
</dbReference>
<reference evidence="6" key="1">
    <citation type="submission" date="2016-10" db="EMBL/GenBank/DDBJ databases">
        <authorList>
            <person name="Varghese N."/>
            <person name="Submissions S."/>
        </authorList>
    </citation>
    <scope>NUCLEOTIDE SEQUENCE [LARGE SCALE GENOMIC DNA]</scope>
    <source>
        <strain evidence="6">CGMCC 1.3703</strain>
    </source>
</reference>
<dbReference type="Gene3D" id="1.10.357.10">
    <property type="entry name" value="Tetracycline Repressor, domain 2"/>
    <property type="match status" value="1"/>
</dbReference>
<feature type="domain" description="HTH tetR-type" evidence="4">
    <location>
        <begin position="6"/>
        <end position="66"/>
    </location>
</feature>
<dbReference type="GO" id="GO:0003677">
    <property type="term" value="F:DNA binding"/>
    <property type="evidence" value="ECO:0007669"/>
    <property type="project" value="UniProtKB-UniRule"/>
</dbReference>
<sequence length="190" mass="22653">MGRKRILTKEEILKETGALLRKEGIHGVHFKKLSTELQVSRSTLYEYFKNKEDLILSYMRNMMEEMTKQIEAIPEEEAPNKKLYSLLYIFLDHAETHHIDQMIRELQNSDQTLALFYRTKIHEDLMGTYNQMLDWIDDAKKSGIWKDKIESEMVADLIFHSILFPTRHKYGVKEMTDQLFRMIEYGVKNE</sequence>
<dbReference type="EMBL" id="FNIZ01000009">
    <property type="protein sequence ID" value="SDO91058.1"/>
    <property type="molecule type" value="Genomic_DNA"/>
</dbReference>
<gene>
    <name evidence="5" type="ORF">SAMN05421677_10959</name>
</gene>
<dbReference type="InterPro" id="IPR036271">
    <property type="entry name" value="Tet_transcr_reg_TetR-rel_C_sf"/>
</dbReference>
<dbReference type="PRINTS" id="PR00455">
    <property type="entry name" value="HTHTETR"/>
</dbReference>
<dbReference type="AlphaFoldDB" id="A0A1H0NEK7"/>
<dbReference type="OrthoDB" id="153047at2"/>
<dbReference type="STRING" id="240303.SAMN05421677_10959"/>
<evidence type="ECO:0000256" key="1">
    <source>
        <dbReference type="ARBA" id="ARBA00022491"/>
    </source>
</evidence>
<protein>
    <submittedName>
        <fullName evidence="5">DNA-binding transcriptional regulator, AcrR family</fullName>
    </submittedName>
</protein>
<keyword evidence="2 3" id="KW-0238">DNA-binding</keyword>
<dbReference type="InterPro" id="IPR001647">
    <property type="entry name" value="HTH_TetR"/>
</dbReference>
<keyword evidence="1" id="KW-0678">Repressor</keyword>
<dbReference type="RefSeq" id="WP_089652519.1">
    <property type="nucleotide sequence ID" value="NZ_FNIZ01000009.1"/>
</dbReference>
<dbReference type="PANTHER" id="PTHR43479:SF11">
    <property type="entry name" value="ACREF_ENVCD OPERON REPRESSOR-RELATED"/>
    <property type="match status" value="1"/>
</dbReference>
<dbReference type="Pfam" id="PF00440">
    <property type="entry name" value="TetR_N"/>
    <property type="match status" value="1"/>
</dbReference>
<evidence type="ECO:0000256" key="2">
    <source>
        <dbReference type="ARBA" id="ARBA00023125"/>
    </source>
</evidence>
<evidence type="ECO:0000313" key="5">
    <source>
        <dbReference type="EMBL" id="SDO91058.1"/>
    </source>
</evidence>
<evidence type="ECO:0000256" key="3">
    <source>
        <dbReference type="PROSITE-ProRule" id="PRU00335"/>
    </source>
</evidence>
<dbReference type="SUPFAM" id="SSF46689">
    <property type="entry name" value="Homeodomain-like"/>
    <property type="match status" value="1"/>
</dbReference>
<dbReference type="Proteomes" id="UP000198860">
    <property type="component" value="Unassembled WGS sequence"/>
</dbReference>
<accession>A0A1H0NEK7</accession>
<name>A0A1H0NEK7_HALAD</name>
<dbReference type="InterPro" id="IPR050624">
    <property type="entry name" value="HTH-type_Tx_Regulator"/>
</dbReference>
<evidence type="ECO:0000259" key="4">
    <source>
        <dbReference type="PROSITE" id="PS50977"/>
    </source>
</evidence>
<keyword evidence="6" id="KW-1185">Reference proteome</keyword>
<feature type="DNA-binding region" description="H-T-H motif" evidence="3">
    <location>
        <begin position="29"/>
        <end position="48"/>
    </location>
</feature>